<accession>A0ABW5TH47</accession>
<evidence type="ECO:0000313" key="2">
    <source>
        <dbReference type="Proteomes" id="UP001597427"/>
    </source>
</evidence>
<gene>
    <name evidence="1" type="ORF">ACFSR0_03115</name>
</gene>
<keyword evidence="2" id="KW-1185">Reference proteome</keyword>
<evidence type="ECO:0000313" key="1">
    <source>
        <dbReference type="EMBL" id="MFD2728428.1"/>
    </source>
</evidence>
<organism evidence="1 2">
    <name type="scientific">Enterococcus camelliae</name>
    <dbReference type="NCBI Taxonomy" id="453959"/>
    <lineage>
        <taxon>Bacteria</taxon>
        <taxon>Bacillati</taxon>
        <taxon>Bacillota</taxon>
        <taxon>Bacilli</taxon>
        <taxon>Lactobacillales</taxon>
        <taxon>Enterococcaceae</taxon>
        <taxon>Enterococcus</taxon>
    </lineage>
</organism>
<proteinExistence type="predicted"/>
<reference evidence="2" key="1">
    <citation type="journal article" date="2019" name="Int. J. Syst. Evol. Microbiol.">
        <title>The Global Catalogue of Microorganisms (GCM) 10K type strain sequencing project: providing services to taxonomists for standard genome sequencing and annotation.</title>
        <authorList>
            <consortium name="The Broad Institute Genomics Platform"/>
            <consortium name="The Broad Institute Genome Sequencing Center for Infectious Disease"/>
            <person name="Wu L."/>
            <person name="Ma J."/>
        </authorList>
    </citation>
    <scope>NUCLEOTIDE SEQUENCE [LARGE SCALE GENOMIC DNA]</scope>
    <source>
        <strain evidence="2">TISTR 932</strain>
    </source>
</reference>
<evidence type="ECO:0008006" key="3">
    <source>
        <dbReference type="Google" id="ProtNLM"/>
    </source>
</evidence>
<dbReference type="RefSeq" id="WP_379979816.1">
    <property type="nucleotide sequence ID" value="NZ_JBHUMO010000016.1"/>
</dbReference>
<protein>
    <recommendedName>
        <fullName evidence="3">Enterocin A Immunity</fullName>
    </recommendedName>
</protein>
<dbReference type="Proteomes" id="UP001597427">
    <property type="component" value="Unassembled WGS sequence"/>
</dbReference>
<name>A0ABW5TH47_9ENTE</name>
<sequence length="93" mass="10950">MRLVKNDLNEVLSIFRKNHPTLNPKEQTIIQACQVRLTNKNEPQERELLTIIQSLRTLSLNQELSTAGRLLLKKLQRKQWLWGLLNQSPFFGR</sequence>
<comment type="caution">
    <text evidence="1">The sequence shown here is derived from an EMBL/GenBank/DDBJ whole genome shotgun (WGS) entry which is preliminary data.</text>
</comment>
<dbReference type="EMBL" id="JBHUMO010000016">
    <property type="protein sequence ID" value="MFD2728428.1"/>
    <property type="molecule type" value="Genomic_DNA"/>
</dbReference>